<dbReference type="EMBL" id="KK120341">
    <property type="protein sequence ID" value="KFM78069.1"/>
    <property type="molecule type" value="Genomic_DNA"/>
</dbReference>
<dbReference type="Proteomes" id="UP000054359">
    <property type="component" value="Unassembled WGS sequence"/>
</dbReference>
<name>A0A087UL30_STEMI</name>
<protein>
    <submittedName>
        <fullName evidence="1">Uncharacterized protein</fullName>
    </submittedName>
</protein>
<dbReference type="AlphaFoldDB" id="A0A087UL30"/>
<sequence length="37" mass="4033">MMVCPVPSELVASHSYCPASSRRESLISNNGPLELTR</sequence>
<organism evidence="1 2">
    <name type="scientific">Stegodyphus mimosarum</name>
    <name type="common">African social velvet spider</name>
    <dbReference type="NCBI Taxonomy" id="407821"/>
    <lineage>
        <taxon>Eukaryota</taxon>
        <taxon>Metazoa</taxon>
        <taxon>Ecdysozoa</taxon>
        <taxon>Arthropoda</taxon>
        <taxon>Chelicerata</taxon>
        <taxon>Arachnida</taxon>
        <taxon>Araneae</taxon>
        <taxon>Araneomorphae</taxon>
        <taxon>Entelegynae</taxon>
        <taxon>Eresoidea</taxon>
        <taxon>Eresidae</taxon>
        <taxon>Stegodyphus</taxon>
    </lineage>
</organism>
<reference evidence="1 2" key="1">
    <citation type="submission" date="2013-11" db="EMBL/GenBank/DDBJ databases">
        <title>Genome sequencing of Stegodyphus mimosarum.</title>
        <authorList>
            <person name="Bechsgaard J."/>
        </authorList>
    </citation>
    <scope>NUCLEOTIDE SEQUENCE [LARGE SCALE GENOMIC DNA]</scope>
</reference>
<evidence type="ECO:0000313" key="1">
    <source>
        <dbReference type="EMBL" id="KFM78069.1"/>
    </source>
</evidence>
<evidence type="ECO:0000313" key="2">
    <source>
        <dbReference type="Proteomes" id="UP000054359"/>
    </source>
</evidence>
<keyword evidence="2" id="KW-1185">Reference proteome</keyword>
<gene>
    <name evidence="1" type="ORF">X975_18316</name>
</gene>
<accession>A0A087UL30</accession>
<proteinExistence type="predicted"/>
<feature type="non-terminal residue" evidence="1">
    <location>
        <position position="37"/>
    </location>
</feature>